<gene>
    <name evidence="1" type="ORF">ACFMB1_01615</name>
</gene>
<evidence type="ECO:0000313" key="2">
    <source>
        <dbReference type="Proteomes" id="UP001596116"/>
    </source>
</evidence>
<dbReference type="EC" id="1.-.-.-" evidence="1"/>
<keyword evidence="1" id="KW-0503">Monooxygenase</keyword>
<protein>
    <submittedName>
        <fullName evidence="1">Quinol monooxygenase</fullName>
        <ecNumber evidence="1">1.-.-.-</ecNumber>
    </submittedName>
</protein>
<keyword evidence="2" id="KW-1185">Reference proteome</keyword>
<dbReference type="GO" id="GO:0004497">
    <property type="term" value="F:monooxygenase activity"/>
    <property type="evidence" value="ECO:0007669"/>
    <property type="project" value="UniProtKB-KW"/>
</dbReference>
<dbReference type="RefSeq" id="WP_379880468.1">
    <property type="nucleotide sequence ID" value="NZ_JBHPON010000001.1"/>
</dbReference>
<evidence type="ECO:0000313" key="1">
    <source>
        <dbReference type="EMBL" id="MFC6034219.1"/>
    </source>
</evidence>
<dbReference type="EMBL" id="JBHPON010000001">
    <property type="protein sequence ID" value="MFC6034219.1"/>
    <property type="molecule type" value="Genomic_DNA"/>
</dbReference>
<dbReference type="Gene3D" id="3.30.70.100">
    <property type="match status" value="1"/>
</dbReference>
<organism evidence="1 2">
    <name type="scientific">Hyphococcus aureus</name>
    <dbReference type="NCBI Taxonomy" id="2666033"/>
    <lineage>
        <taxon>Bacteria</taxon>
        <taxon>Pseudomonadati</taxon>
        <taxon>Pseudomonadota</taxon>
        <taxon>Alphaproteobacteria</taxon>
        <taxon>Parvularculales</taxon>
        <taxon>Parvularculaceae</taxon>
        <taxon>Hyphococcus</taxon>
    </lineage>
</organism>
<comment type="caution">
    <text evidence="1">The sequence shown here is derived from an EMBL/GenBank/DDBJ whole genome shotgun (WGS) entry which is preliminary data.</text>
</comment>
<dbReference type="SUPFAM" id="SSF54909">
    <property type="entry name" value="Dimeric alpha+beta barrel"/>
    <property type="match status" value="1"/>
</dbReference>
<dbReference type="Proteomes" id="UP001596116">
    <property type="component" value="Unassembled WGS sequence"/>
</dbReference>
<accession>A0ABW1KS71</accession>
<name>A0ABW1KS71_9PROT</name>
<dbReference type="InterPro" id="IPR011008">
    <property type="entry name" value="Dimeric_a/b-barrel"/>
</dbReference>
<proteinExistence type="predicted"/>
<keyword evidence="1" id="KW-0560">Oxidoreductase</keyword>
<reference evidence="1 2" key="1">
    <citation type="submission" date="2024-09" db="EMBL/GenBank/DDBJ databases">
        <authorList>
            <person name="Zhang Z.-H."/>
        </authorList>
    </citation>
    <scope>NUCLEOTIDE SEQUENCE [LARGE SCALE GENOMIC DNA]</scope>
    <source>
        <strain evidence="1 2">HHTR114</strain>
    </source>
</reference>
<sequence>MSVMVIACYRPKSGKETELLALMKKHLPTLRAEGLVDDGPSLCGRADDGTYVEVFCWKSQEAIDAAHENLNVLAMWEQYGEACDYVTIGDLPEAKQMFSPFAPVDLTS</sequence>